<evidence type="ECO:0000256" key="1">
    <source>
        <dbReference type="ARBA" id="ARBA00004141"/>
    </source>
</evidence>
<dbReference type="STRING" id="88036.D8SF29"/>
<dbReference type="PANTHER" id="PTHR31645">
    <property type="entry name" value="OLIGOPEPTIDE TRANSPORTER YGL114W-RELATED"/>
    <property type="match status" value="1"/>
</dbReference>
<dbReference type="InterPro" id="IPR045035">
    <property type="entry name" value="YSL-like"/>
</dbReference>
<organism evidence="10">
    <name type="scientific">Selaginella moellendorffii</name>
    <name type="common">Spikemoss</name>
    <dbReference type="NCBI Taxonomy" id="88036"/>
    <lineage>
        <taxon>Eukaryota</taxon>
        <taxon>Viridiplantae</taxon>
        <taxon>Streptophyta</taxon>
        <taxon>Embryophyta</taxon>
        <taxon>Tracheophyta</taxon>
        <taxon>Lycopodiopsida</taxon>
        <taxon>Selaginellales</taxon>
        <taxon>Selaginellaceae</taxon>
        <taxon>Selaginella</taxon>
    </lineage>
</organism>
<dbReference type="eggNOG" id="ENOG502QQ2H">
    <property type="taxonomic scope" value="Eukaryota"/>
</dbReference>
<dbReference type="FunCoup" id="D8SF29">
    <property type="interactions" value="1241"/>
</dbReference>
<dbReference type="GO" id="GO:0016020">
    <property type="term" value="C:membrane"/>
    <property type="evidence" value="ECO:0000318"/>
    <property type="project" value="GO_Central"/>
</dbReference>
<dbReference type="NCBIfam" id="TIGR00728">
    <property type="entry name" value="OPT_sfam"/>
    <property type="match status" value="1"/>
</dbReference>
<proteinExistence type="inferred from homology"/>
<feature type="transmembrane region" description="Helical" evidence="8">
    <location>
        <begin position="413"/>
        <end position="433"/>
    </location>
</feature>
<feature type="transmembrane region" description="Helical" evidence="8">
    <location>
        <begin position="531"/>
        <end position="553"/>
    </location>
</feature>
<dbReference type="GO" id="GO:0035673">
    <property type="term" value="F:oligopeptide transmembrane transporter activity"/>
    <property type="evidence" value="ECO:0007669"/>
    <property type="project" value="InterPro"/>
</dbReference>
<evidence type="ECO:0000256" key="3">
    <source>
        <dbReference type="ARBA" id="ARBA00022448"/>
    </source>
</evidence>
<evidence type="ECO:0008006" key="11">
    <source>
        <dbReference type="Google" id="ProtNLM"/>
    </source>
</evidence>
<feature type="region of interest" description="Disordered" evidence="7">
    <location>
        <begin position="1"/>
        <end position="29"/>
    </location>
</feature>
<dbReference type="OMA" id="STISMPH"/>
<evidence type="ECO:0000256" key="7">
    <source>
        <dbReference type="SAM" id="MobiDB-lite"/>
    </source>
</evidence>
<name>D8SF29_SELML</name>
<dbReference type="KEGG" id="smo:SELMODRAFT_179245"/>
<dbReference type="PANTHER" id="PTHR31645:SF76">
    <property type="entry name" value="METAL-NICOTIANAMINE TRANSPORTER YSL8-RELATED"/>
    <property type="match status" value="1"/>
</dbReference>
<evidence type="ECO:0000256" key="5">
    <source>
        <dbReference type="ARBA" id="ARBA00022989"/>
    </source>
</evidence>
<comment type="similarity">
    <text evidence="2">Belongs to the YSL (TC 2.A.67.2) family.</text>
</comment>
<gene>
    <name evidence="9" type="ORF">SELMODRAFT_179245</name>
</gene>
<comment type="subcellular location">
    <subcellularLocation>
        <location evidence="1">Membrane</location>
        <topology evidence="1">Multi-pass membrane protein</topology>
    </subcellularLocation>
</comment>
<dbReference type="InParanoid" id="D8SF29"/>
<evidence type="ECO:0000313" key="10">
    <source>
        <dbReference type="Proteomes" id="UP000001514"/>
    </source>
</evidence>
<sequence>MESSSEEHQPKHTRDVQQQFPAEGDETFEKEGQWDGSDVLVNGNGKECFSVEELFEKVAIPRWQDQITLRALVVSAILGGFFCIITHKLSLTVGIIPSLNVSAGLLGFFMIKFWNGVFTRLNFWSRPFTRQENTVVQTCVVACYGIAFSGGFGTYLLGLDDNTYKKIGASFPGNRAVDVKTPALGWIFAFIFTVSFLGILVIVPLSKIMILKYRLTYPSGTATAILINSFHTPEGAKTAKKQVKCLAKTMGLSFFFSFFKWFYSGDGESACGFDNFPTLGLKALNNKFLFDFNLTYVGAGMICPHIVNVSVLLGAIISWGIMWPLISTAGWYDKSFKGSNFRGLYGYKVFVAIALILGDGLYNFIKVVIVSVWFMYKHYKTDLLPITAGADSRDGVLTTDEKKRNETFLKGRIPFWLASSCYIGLAAISTGVIPQIFPPMRWYFVMTCYILAPVLAFCNAYGTGLTDWSLSSTYGKIGLFVFAAWAGAGNGGVVAGLAACGVMMTIVSTASDLMQDFKTGYLTRSSPRSMFVAQIVGTFLGCVLAPLTFWMFWKAFPIGDENGQYKAPYAVIYRQMAIIGVQGFSALPAHCLELCYAFFVMAVVVNGIRDLLPKKYSKYIPIPMAMAIPFYIGAYFAIDMFIGTVIVFIWQQLNRKKSEIYVPAFASGLICGDGLWAVPSAILALAKVDPPLCMMFYPSSVAATISSKFG</sequence>
<feature type="transmembrane region" description="Helical" evidence="8">
    <location>
        <begin position="135"/>
        <end position="157"/>
    </location>
</feature>
<feature type="transmembrane region" description="Helical" evidence="8">
    <location>
        <begin position="587"/>
        <end position="608"/>
    </location>
</feature>
<keyword evidence="4 8" id="KW-0812">Transmembrane</keyword>
<keyword evidence="3" id="KW-0813">Transport</keyword>
<keyword evidence="10" id="KW-1185">Reference proteome</keyword>
<feature type="transmembrane region" description="Helical" evidence="8">
    <location>
        <begin position="183"/>
        <end position="205"/>
    </location>
</feature>
<feature type="transmembrane region" description="Helical" evidence="8">
    <location>
        <begin position="347"/>
        <end position="376"/>
    </location>
</feature>
<protein>
    <recommendedName>
        <fullName evidence="11">Metal-nicotianamine transporter YSL7</fullName>
    </recommendedName>
</protein>
<keyword evidence="6 8" id="KW-0472">Membrane</keyword>
<evidence type="ECO:0000256" key="4">
    <source>
        <dbReference type="ARBA" id="ARBA00022692"/>
    </source>
</evidence>
<dbReference type="Gramene" id="EFJ17085">
    <property type="protein sequence ID" value="EFJ17085"/>
    <property type="gene ID" value="SELMODRAFT_179245"/>
</dbReference>
<reference evidence="9 10" key="1">
    <citation type="journal article" date="2011" name="Science">
        <title>The Selaginella genome identifies genetic changes associated with the evolution of vascular plants.</title>
        <authorList>
            <person name="Banks J.A."/>
            <person name="Nishiyama T."/>
            <person name="Hasebe M."/>
            <person name="Bowman J.L."/>
            <person name="Gribskov M."/>
            <person name="dePamphilis C."/>
            <person name="Albert V.A."/>
            <person name="Aono N."/>
            <person name="Aoyama T."/>
            <person name="Ambrose B.A."/>
            <person name="Ashton N.W."/>
            <person name="Axtell M.J."/>
            <person name="Barker E."/>
            <person name="Barker M.S."/>
            <person name="Bennetzen J.L."/>
            <person name="Bonawitz N.D."/>
            <person name="Chapple C."/>
            <person name="Cheng C."/>
            <person name="Correa L.G."/>
            <person name="Dacre M."/>
            <person name="DeBarry J."/>
            <person name="Dreyer I."/>
            <person name="Elias M."/>
            <person name="Engstrom E.M."/>
            <person name="Estelle M."/>
            <person name="Feng L."/>
            <person name="Finet C."/>
            <person name="Floyd S.K."/>
            <person name="Frommer W.B."/>
            <person name="Fujita T."/>
            <person name="Gramzow L."/>
            <person name="Gutensohn M."/>
            <person name="Harholt J."/>
            <person name="Hattori M."/>
            <person name="Heyl A."/>
            <person name="Hirai T."/>
            <person name="Hiwatashi Y."/>
            <person name="Ishikawa M."/>
            <person name="Iwata M."/>
            <person name="Karol K.G."/>
            <person name="Koehler B."/>
            <person name="Kolukisaoglu U."/>
            <person name="Kubo M."/>
            <person name="Kurata T."/>
            <person name="Lalonde S."/>
            <person name="Li K."/>
            <person name="Li Y."/>
            <person name="Litt A."/>
            <person name="Lyons E."/>
            <person name="Manning G."/>
            <person name="Maruyama T."/>
            <person name="Michael T.P."/>
            <person name="Mikami K."/>
            <person name="Miyazaki S."/>
            <person name="Morinaga S."/>
            <person name="Murata T."/>
            <person name="Mueller-Roeber B."/>
            <person name="Nelson D.R."/>
            <person name="Obara M."/>
            <person name="Oguri Y."/>
            <person name="Olmstead R.G."/>
            <person name="Onodera N."/>
            <person name="Petersen B.L."/>
            <person name="Pils B."/>
            <person name="Prigge M."/>
            <person name="Rensing S.A."/>
            <person name="Riano-Pachon D.M."/>
            <person name="Roberts A.W."/>
            <person name="Sato Y."/>
            <person name="Scheller H.V."/>
            <person name="Schulz B."/>
            <person name="Schulz C."/>
            <person name="Shakirov E.V."/>
            <person name="Shibagaki N."/>
            <person name="Shinohara N."/>
            <person name="Shippen D.E."/>
            <person name="Soerensen I."/>
            <person name="Sotooka R."/>
            <person name="Sugimoto N."/>
            <person name="Sugita M."/>
            <person name="Sumikawa N."/>
            <person name="Tanurdzic M."/>
            <person name="Theissen G."/>
            <person name="Ulvskov P."/>
            <person name="Wakazuki S."/>
            <person name="Weng J.K."/>
            <person name="Willats W.W."/>
            <person name="Wipf D."/>
            <person name="Wolf P.G."/>
            <person name="Yang L."/>
            <person name="Zimmer A.D."/>
            <person name="Zhu Q."/>
            <person name="Mitros T."/>
            <person name="Hellsten U."/>
            <person name="Loque D."/>
            <person name="Otillar R."/>
            <person name="Salamov A."/>
            <person name="Schmutz J."/>
            <person name="Shapiro H."/>
            <person name="Lindquist E."/>
            <person name="Lucas S."/>
            <person name="Rokhsar D."/>
            <person name="Grigoriev I.V."/>
        </authorList>
    </citation>
    <scope>NUCLEOTIDE SEQUENCE [LARGE SCALE GENOMIC DNA]</scope>
</reference>
<evidence type="ECO:0000256" key="6">
    <source>
        <dbReference type="ARBA" id="ARBA00023136"/>
    </source>
</evidence>
<evidence type="ECO:0000256" key="8">
    <source>
        <dbReference type="SAM" id="Phobius"/>
    </source>
</evidence>
<accession>D8SF29</accession>
<feature type="transmembrane region" description="Helical" evidence="8">
    <location>
        <begin position="67"/>
        <end position="87"/>
    </location>
</feature>
<evidence type="ECO:0000256" key="2">
    <source>
        <dbReference type="ARBA" id="ARBA00010276"/>
    </source>
</evidence>
<feature type="transmembrane region" description="Helical" evidence="8">
    <location>
        <begin position="628"/>
        <end position="650"/>
    </location>
</feature>
<feature type="transmembrane region" description="Helical" evidence="8">
    <location>
        <begin position="662"/>
        <end position="686"/>
    </location>
</feature>
<feature type="transmembrane region" description="Helical" evidence="8">
    <location>
        <begin position="93"/>
        <end position="114"/>
    </location>
</feature>
<dbReference type="Pfam" id="PF03169">
    <property type="entry name" value="OPT"/>
    <property type="match status" value="1"/>
</dbReference>
<dbReference type="EMBL" id="GL377616">
    <property type="protein sequence ID" value="EFJ17085.1"/>
    <property type="molecule type" value="Genomic_DNA"/>
</dbReference>
<evidence type="ECO:0000313" key="9">
    <source>
        <dbReference type="EMBL" id="EFJ17085.1"/>
    </source>
</evidence>
<dbReference type="AlphaFoldDB" id="D8SF29"/>
<dbReference type="InterPro" id="IPR004813">
    <property type="entry name" value="OPT"/>
</dbReference>
<dbReference type="HOGENOM" id="CLU_015477_2_0_1"/>
<feature type="compositionally biased region" description="Basic and acidic residues" evidence="7">
    <location>
        <begin position="1"/>
        <end position="15"/>
    </location>
</feature>
<feature type="transmembrane region" description="Helical" evidence="8">
    <location>
        <begin position="306"/>
        <end position="326"/>
    </location>
</feature>
<keyword evidence="5 8" id="KW-1133">Transmembrane helix</keyword>
<feature type="transmembrane region" description="Helical" evidence="8">
    <location>
        <begin position="442"/>
        <end position="462"/>
    </location>
</feature>
<dbReference type="Proteomes" id="UP000001514">
    <property type="component" value="Unassembled WGS sequence"/>
</dbReference>
<feature type="transmembrane region" description="Helical" evidence="8">
    <location>
        <begin position="482"/>
        <end position="510"/>
    </location>
</feature>